<dbReference type="EMBL" id="DYXY01000054">
    <property type="protein sequence ID" value="HJE14889.1"/>
    <property type="molecule type" value="Genomic_DNA"/>
</dbReference>
<feature type="signal peptide" evidence="1">
    <location>
        <begin position="1"/>
        <end position="29"/>
    </location>
</feature>
<evidence type="ECO:0000256" key="1">
    <source>
        <dbReference type="SAM" id="SignalP"/>
    </source>
</evidence>
<dbReference type="Pfam" id="PF13354">
    <property type="entry name" value="Beta-lactamase2"/>
    <property type="match status" value="1"/>
</dbReference>
<sequence length="300" mass="32906">MRHRQKRLLFLTTTMMIFTVFIYHHQTQATSTSNTTSSSSTIKATVSKLTSTKSTTATKKATQLKTAWQKVMATTDSRVEIAIYDKNTNQTYQLANVSTTTAIKTASIVKVSVLTELLKQNMTGDLTLTSTDEAYAKQMIAESDNDATTYLLSQRLGGYTATQAVFDDLHMTHSTANADAWGYTTTTATDQLKLLNTIYYNANHYLATNSRTYAKNLMASVDTSQDWGISAGATSYQVKNGWLNDTDGTWIINSIGHISATTDRDADYTIAILTDQNSSESSGIALVEKLAQATNTILND</sequence>
<keyword evidence="1" id="KW-0732">Signal</keyword>
<dbReference type="SUPFAM" id="SSF56601">
    <property type="entry name" value="beta-lactamase/transpeptidase-like"/>
    <property type="match status" value="1"/>
</dbReference>
<dbReference type="Proteomes" id="UP000774947">
    <property type="component" value="Unassembled WGS sequence"/>
</dbReference>
<protein>
    <submittedName>
        <fullName evidence="3">Class A beta-lactamase-related serine hydrolase</fullName>
    </submittedName>
</protein>
<dbReference type="InterPro" id="IPR045155">
    <property type="entry name" value="Beta-lactam_cat"/>
</dbReference>
<dbReference type="PANTHER" id="PTHR35333:SF3">
    <property type="entry name" value="BETA-LACTAMASE-TYPE TRANSPEPTIDASE FOLD CONTAINING PROTEIN"/>
    <property type="match status" value="1"/>
</dbReference>
<dbReference type="Gene3D" id="3.40.710.10">
    <property type="entry name" value="DD-peptidase/beta-lactamase superfamily"/>
    <property type="match status" value="1"/>
</dbReference>
<reference evidence="3" key="1">
    <citation type="journal article" date="2021" name="PeerJ">
        <title>Extensive microbial diversity within the chicken gut microbiome revealed by metagenomics and culture.</title>
        <authorList>
            <person name="Gilroy R."/>
            <person name="Ravi A."/>
            <person name="Getino M."/>
            <person name="Pursley I."/>
            <person name="Horton D.L."/>
            <person name="Alikhan N.F."/>
            <person name="Baker D."/>
            <person name="Gharbi K."/>
            <person name="Hall N."/>
            <person name="Watson M."/>
            <person name="Adriaenssens E.M."/>
            <person name="Foster-Nyarko E."/>
            <person name="Jarju S."/>
            <person name="Secka A."/>
            <person name="Antonio M."/>
            <person name="Oren A."/>
            <person name="Chaudhuri R.R."/>
            <person name="La Ragione R."/>
            <person name="Hildebrand F."/>
            <person name="Pallen M.J."/>
        </authorList>
    </citation>
    <scope>NUCLEOTIDE SEQUENCE</scope>
    <source>
        <strain evidence="3">CHK173-2119</strain>
    </source>
</reference>
<gene>
    <name evidence="3" type="ORF">K8W17_02275</name>
</gene>
<evidence type="ECO:0000259" key="2">
    <source>
        <dbReference type="Pfam" id="PF13354"/>
    </source>
</evidence>
<comment type="caution">
    <text evidence="3">The sequence shown here is derived from an EMBL/GenBank/DDBJ whole genome shotgun (WGS) entry which is preliminary data.</text>
</comment>
<dbReference type="InterPro" id="IPR012338">
    <property type="entry name" value="Beta-lactam/transpept-like"/>
</dbReference>
<feature type="chain" id="PRO_5037977575" evidence="1">
    <location>
        <begin position="30"/>
        <end position="300"/>
    </location>
</feature>
<dbReference type="PANTHER" id="PTHR35333">
    <property type="entry name" value="BETA-LACTAMASE"/>
    <property type="match status" value="1"/>
</dbReference>
<organism evidence="3 4">
    <name type="scientific">Lapidilactobacillus dextrinicus</name>
    <dbReference type="NCBI Taxonomy" id="51664"/>
    <lineage>
        <taxon>Bacteria</taxon>
        <taxon>Bacillati</taxon>
        <taxon>Bacillota</taxon>
        <taxon>Bacilli</taxon>
        <taxon>Lactobacillales</taxon>
        <taxon>Lactobacillaceae</taxon>
        <taxon>Lapidilactobacillus</taxon>
    </lineage>
</organism>
<dbReference type="InterPro" id="IPR000871">
    <property type="entry name" value="Beta-lactam_class-A"/>
</dbReference>
<dbReference type="GO" id="GO:0008800">
    <property type="term" value="F:beta-lactamase activity"/>
    <property type="evidence" value="ECO:0007669"/>
    <property type="project" value="InterPro"/>
</dbReference>
<evidence type="ECO:0000313" key="4">
    <source>
        <dbReference type="Proteomes" id="UP000774947"/>
    </source>
</evidence>
<dbReference type="AlphaFoldDB" id="A0A921B3A9"/>
<dbReference type="GO" id="GO:0030655">
    <property type="term" value="P:beta-lactam antibiotic catabolic process"/>
    <property type="evidence" value="ECO:0007669"/>
    <property type="project" value="InterPro"/>
</dbReference>
<name>A0A921B3A9_9LACO</name>
<accession>A0A921B3A9</accession>
<keyword evidence="3" id="KW-0378">Hydrolase</keyword>
<proteinExistence type="predicted"/>
<reference evidence="3" key="2">
    <citation type="submission" date="2021-09" db="EMBL/GenBank/DDBJ databases">
        <authorList>
            <person name="Gilroy R."/>
        </authorList>
    </citation>
    <scope>NUCLEOTIDE SEQUENCE</scope>
    <source>
        <strain evidence="3">CHK173-2119</strain>
    </source>
</reference>
<dbReference type="GO" id="GO:0046677">
    <property type="term" value="P:response to antibiotic"/>
    <property type="evidence" value="ECO:0007669"/>
    <property type="project" value="InterPro"/>
</dbReference>
<feature type="domain" description="Beta-lactamase class A catalytic" evidence="2">
    <location>
        <begin position="136"/>
        <end position="246"/>
    </location>
</feature>
<evidence type="ECO:0000313" key="3">
    <source>
        <dbReference type="EMBL" id="HJE14889.1"/>
    </source>
</evidence>